<dbReference type="EMBL" id="CAJMWZ010007083">
    <property type="protein sequence ID" value="CAE6532753.1"/>
    <property type="molecule type" value="Genomic_DNA"/>
</dbReference>
<dbReference type="AlphaFoldDB" id="A0A8H3DIQ8"/>
<evidence type="ECO:0000313" key="2">
    <source>
        <dbReference type="Proteomes" id="UP000663850"/>
    </source>
</evidence>
<evidence type="ECO:0000313" key="1">
    <source>
        <dbReference type="EMBL" id="CAE6532753.1"/>
    </source>
</evidence>
<comment type="caution">
    <text evidence="1">The sequence shown here is derived from an EMBL/GenBank/DDBJ whole genome shotgun (WGS) entry which is preliminary data.</text>
</comment>
<sequence length="846" mass="97592">MPPRRRGRSRNGDADDDDYYEEELQLKRIDTDLPEIVMHDIQEWNERFDNLQDEHGTRQADIFGATGVYTERGQRYRAGLDFDRHRVTRDNVVLTTSCDIDSVIAVILRNLPIHPRANFGYYMLAAPNYTLTDNLSIPKLEIRQGDDVESIPIHHVPNARFGKMGRFVIYVFFPVLYDPEVRKQKESPNVMNDDYMALFYDLAVRVATDLLIPEDQLDELEFARGIFLVVDGKGFKENNLSSHHPPSEVLVDEDGDLVDPENQRTVAIEAIFENCFVPADFVEGEWYLDIATNVSGHLAQNGAPISLFVNSDLHPEILNHFTGQPLNECARWVRRGSHGYVRDEVAHISKFAGLHQTFDFDVDHAATKLQVYTTDKGVTYRPDFGKKAIRTSPLMCMKAWSQESEEHFRRLAEVYLDAPGAHTVAAQFESRVPFESYPYVHLKIRARTFRPWLFWVRNTAFWGFKWRRLNTFWNVLEEICGAEKARTNFSLKRLSEVGSLVILLSYMTNALVNRPDDGGHFDEVHDSGCIHEIINYQLVPVIQLGYYIIHSLRFPHQRAINSKLPRISSQRTISNRTIIYLFATQKDERNELHVLRLFRNDNKRPADDANDGDPWGIVPQRPRITYPHTSNKQRVTLSLPGPIPNVLAARLPDQELYEAYSSEEEDNEVRERVPELSRLVERVIYTYPLQIIAKLPNRRDGKGSWSSLNANERTNASFDLFCDASAPSRIFVSWNNFGRDGPRWDSTLTAFFPSLKQLADMGKIQGLSQLSVRSDWSTIIMSLSTAGEEKAIKEAKDYVSEHWKWLPYYTKKKLWVTGEPPETRIPRQVGRYKGGPWIIFNPRFHN</sequence>
<name>A0A8H3DIQ8_9AGAM</name>
<protein>
    <submittedName>
        <fullName evidence="1">Uncharacterized protein</fullName>
    </submittedName>
</protein>
<dbReference type="Proteomes" id="UP000663850">
    <property type="component" value="Unassembled WGS sequence"/>
</dbReference>
<gene>
    <name evidence="1" type="ORF">RDB_LOCUS134239</name>
</gene>
<organism evidence="1 2">
    <name type="scientific">Rhizoctonia solani</name>
    <dbReference type="NCBI Taxonomy" id="456999"/>
    <lineage>
        <taxon>Eukaryota</taxon>
        <taxon>Fungi</taxon>
        <taxon>Dikarya</taxon>
        <taxon>Basidiomycota</taxon>
        <taxon>Agaricomycotina</taxon>
        <taxon>Agaricomycetes</taxon>
        <taxon>Cantharellales</taxon>
        <taxon>Ceratobasidiaceae</taxon>
        <taxon>Rhizoctonia</taxon>
    </lineage>
</organism>
<reference evidence="1" key="1">
    <citation type="submission" date="2021-01" db="EMBL/GenBank/DDBJ databases">
        <authorList>
            <person name="Kaushik A."/>
        </authorList>
    </citation>
    <scope>NUCLEOTIDE SEQUENCE</scope>
    <source>
        <strain evidence="1">Type strain: AG8-Rh-89/</strain>
    </source>
</reference>
<accession>A0A8H3DIQ8</accession>
<proteinExistence type="predicted"/>